<feature type="domain" description="PucR C-terminal helix-turn-helix" evidence="1">
    <location>
        <begin position="333"/>
        <end position="387"/>
    </location>
</feature>
<dbReference type="Proteomes" id="UP000564496">
    <property type="component" value="Unassembled WGS sequence"/>
</dbReference>
<organism evidence="2 3">
    <name type="scientific">Nocardioides panzhihuensis</name>
    <dbReference type="NCBI Taxonomy" id="860243"/>
    <lineage>
        <taxon>Bacteria</taxon>
        <taxon>Bacillati</taxon>
        <taxon>Actinomycetota</taxon>
        <taxon>Actinomycetes</taxon>
        <taxon>Propionibacteriales</taxon>
        <taxon>Nocardioidaceae</taxon>
        <taxon>Nocardioides</taxon>
    </lineage>
</organism>
<accession>A0A7Z0DJX5</accession>
<evidence type="ECO:0000313" key="3">
    <source>
        <dbReference type="Proteomes" id="UP000564496"/>
    </source>
</evidence>
<keyword evidence="3" id="KW-1185">Reference proteome</keyword>
<dbReference type="Pfam" id="PF13556">
    <property type="entry name" value="HTH_30"/>
    <property type="match status" value="1"/>
</dbReference>
<evidence type="ECO:0000313" key="2">
    <source>
        <dbReference type="EMBL" id="NYI76960.1"/>
    </source>
</evidence>
<dbReference type="InterPro" id="IPR025736">
    <property type="entry name" value="PucR_C-HTH_dom"/>
</dbReference>
<dbReference type="Gene3D" id="1.10.10.2840">
    <property type="entry name" value="PucR C-terminal helix-turn-helix domain"/>
    <property type="match status" value="1"/>
</dbReference>
<sequence>MTDLAAWLTAFADEQRRPDEVARWVASTVDAILADGEIDLADLRPLLLKAVEEHWYAFLDRITLPDAEFELVPTARAIALEAARRHLGLPLLLKVYQRAQEASWDFAVQVVRQAPSDLDHEALLVWFWTKATTWFGSSVEQSVLIHQAETNRIRQRGDARRFEVVSEALRDRSVAPSELSAALDGHPVNIAGHIALVAHALTADSIEQLEPALSAVTRRIGPARSVLVRPGGREMWAWLALGERPDTVTDTGIDPAAVRVTLGVGGSGLDGFVAAHLDAQAAQRVALAPGRREPLTAYDDVAALVLVAHDPAAAERFTRATLRGLADPPHGRLRETVREVLTSAETADRIAERLGIHKNTIRYRLTQAEGLLGRPLRERAGDLLLALDYHDTFLTEPTVNNHSFS</sequence>
<dbReference type="PANTHER" id="PTHR33744">
    <property type="entry name" value="CARBOHYDRATE DIACID REGULATOR"/>
    <property type="match status" value="1"/>
</dbReference>
<protein>
    <recommendedName>
        <fullName evidence="1">PucR C-terminal helix-turn-helix domain-containing protein</fullName>
    </recommendedName>
</protein>
<proteinExistence type="predicted"/>
<comment type="caution">
    <text evidence="2">The sequence shown here is derived from an EMBL/GenBank/DDBJ whole genome shotgun (WGS) entry which is preliminary data.</text>
</comment>
<dbReference type="PANTHER" id="PTHR33744:SF1">
    <property type="entry name" value="DNA-BINDING TRANSCRIPTIONAL ACTIVATOR ADER"/>
    <property type="match status" value="1"/>
</dbReference>
<gene>
    <name evidence="2" type="ORF">BJ988_001608</name>
</gene>
<evidence type="ECO:0000259" key="1">
    <source>
        <dbReference type="Pfam" id="PF13556"/>
    </source>
</evidence>
<dbReference type="InterPro" id="IPR051448">
    <property type="entry name" value="CdaR-like_regulators"/>
</dbReference>
<dbReference type="EMBL" id="JACBZR010000001">
    <property type="protein sequence ID" value="NYI76960.1"/>
    <property type="molecule type" value="Genomic_DNA"/>
</dbReference>
<name>A0A7Z0DJX5_9ACTN</name>
<dbReference type="RefSeq" id="WP_179657556.1">
    <property type="nucleotide sequence ID" value="NZ_JACBZR010000001.1"/>
</dbReference>
<dbReference type="InterPro" id="IPR042070">
    <property type="entry name" value="PucR_C-HTH_sf"/>
</dbReference>
<dbReference type="AlphaFoldDB" id="A0A7Z0DJX5"/>
<reference evidence="2 3" key="1">
    <citation type="submission" date="2020-07" db="EMBL/GenBank/DDBJ databases">
        <title>Sequencing the genomes of 1000 actinobacteria strains.</title>
        <authorList>
            <person name="Klenk H.-P."/>
        </authorList>
    </citation>
    <scope>NUCLEOTIDE SEQUENCE [LARGE SCALE GENOMIC DNA]</scope>
    <source>
        <strain evidence="2 3">DSM 26487</strain>
    </source>
</reference>